<keyword evidence="2" id="KW-1185">Reference proteome</keyword>
<evidence type="ECO:0000313" key="2">
    <source>
        <dbReference type="Proteomes" id="UP000008311"/>
    </source>
</evidence>
<evidence type="ECO:0000313" key="1">
    <source>
        <dbReference type="EMBL" id="EEF23102.1"/>
    </source>
</evidence>
<organism evidence="1 2">
    <name type="scientific">Ricinus communis</name>
    <name type="common">Castor bean</name>
    <dbReference type="NCBI Taxonomy" id="3988"/>
    <lineage>
        <taxon>Eukaryota</taxon>
        <taxon>Viridiplantae</taxon>
        <taxon>Streptophyta</taxon>
        <taxon>Embryophyta</taxon>
        <taxon>Tracheophyta</taxon>
        <taxon>Spermatophyta</taxon>
        <taxon>Magnoliopsida</taxon>
        <taxon>eudicotyledons</taxon>
        <taxon>Gunneridae</taxon>
        <taxon>Pentapetalae</taxon>
        <taxon>rosids</taxon>
        <taxon>fabids</taxon>
        <taxon>Malpighiales</taxon>
        <taxon>Euphorbiaceae</taxon>
        <taxon>Acalyphoideae</taxon>
        <taxon>Acalypheae</taxon>
        <taxon>Ricinus</taxon>
    </lineage>
</organism>
<reference evidence="2" key="1">
    <citation type="journal article" date="2010" name="Nat. Biotechnol.">
        <title>Draft genome sequence of the oilseed species Ricinus communis.</title>
        <authorList>
            <person name="Chan A.P."/>
            <person name="Crabtree J."/>
            <person name="Zhao Q."/>
            <person name="Lorenzi H."/>
            <person name="Orvis J."/>
            <person name="Puiu D."/>
            <person name="Melake-Berhan A."/>
            <person name="Jones K.M."/>
            <person name="Redman J."/>
            <person name="Chen G."/>
            <person name="Cahoon E.B."/>
            <person name="Gedil M."/>
            <person name="Stanke M."/>
            <person name="Haas B.J."/>
            <person name="Wortman J.R."/>
            <person name="Fraser-Liggett C.M."/>
            <person name="Ravel J."/>
            <person name="Rabinowicz P.D."/>
        </authorList>
    </citation>
    <scope>NUCLEOTIDE SEQUENCE [LARGE SCALE GENOMIC DNA]</scope>
    <source>
        <strain evidence="2">cv. Hale</strain>
    </source>
</reference>
<dbReference type="Proteomes" id="UP000008311">
    <property type="component" value="Unassembled WGS sequence"/>
</dbReference>
<dbReference type="InParanoid" id="B9TM12"/>
<feature type="non-terminal residue" evidence="1">
    <location>
        <position position="206"/>
    </location>
</feature>
<proteinExistence type="predicted"/>
<name>B9TM12_RICCO</name>
<dbReference type="AlphaFoldDB" id="B9TM12"/>
<gene>
    <name evidence="1" type="ORF">RCOM_2003380</name>
</gene>
<accession>B9TM12</accession>
<sequence length="206" mass="21449">MTVRDQVGDGTAEVPQEAVAGLGAIDHAPAQHRQPRQGIIAAALAEFGQHVGGPVLLVGFPAVQHQVAQALGAGHLAEIRFEVRGDGGAIQLVHFQADALLGGRIVGLAGERVAQAQYGPAACRNVPIKAAIGAQLAGQVDHGLAAYRHVGGDGRRGQALQFFGNREASFVFVAVYAAGGGDREFGDIVRSLARLAHHIVEEVTRR</sequence>
<protein>
    <submittedName>
        <fullName evidence="1">Uncharacterized protein</fullName>
    </submittedName>
</protein>
<dbReference type="EMBL" id="EQ987855">
    <property type="protein sequence ID" value="EEF23102.1"/>
    <property type="molecule type" value="Genomic_DNA"/>
</dbReference>